<dbReference type="Gene3D" id="1.25.40.20">
    <property type="entry name" value="Ankyrin repeat-containing domain"/>
    <property type="match status" value="1"/>
</dbReference>
<reference evidence="1" key="1">
    <citation type="submission" date="2021-02" db="EMBL/GenBank/DDBJ databases">
        <title>First Annotated Genome of the Yellow-green Alga Tribonema minus.</title>
        <authorList>
            <person name="Mahan K.M."/>
        </authorList>
    </citation>
    <scope>NUCLEOTIDE SEQUENCE</scope>
    <source>
        <strain evidence="1">UTEX B ZZ1240</strain>
    </source>
</reference>
<comment type="caution">
    <text evidence="1">The sequence shown here is derived from an EMBL/GenBank/DDBJ whole genome shotgun (WGS) entry which is preliminary data.</text>
</comment>
<evidence type="ECO:0000313" key="1">
    <source>
        <dbReference type="EMBL" id="KAG5179746.1"/>
    </source>
</evidence>
<dbReference type="InterPro" id="IPR036770">
    <property type="entry name" value="Ankyrin_rpt-contain_sf"/>
</dbReference>
<proteinExistence type="predicted"/>
<dbReference type="Proteomes" id="UP000664859">
    <property type="component" value="Unassembled WGS sequence"/>
</dbReference>
<dbReference type="EMBL" id="JAFCMP010000445">
    <property type="protein sequence ID" value="KAG5179746.1"/>
    <property type="molecule type" value="Genomic_DNA"/>
</dbReference>
<sequence>MRTLEQHMAAVKNLLGSGERPRQHRRTEFPATVEAAQWGQITTLQFLLERGQALFGALGAVSLGDDDNIRRESSLTYPNTKATKHIKTLVDSAASADDAAVLQWLQSRHALEFTPITMQVAAANTVLPSLKWLRARGCPHDIHVSARGMTDMLAKALSEVTPALARWLRAEGAQWPKDLAAAVRKSAAQPLTVLWAVQQGCPFGWWTSRVCERLERRYGDGGAVKRALHDLGCPCACPRPHAI</sequence>
<gene>
    <name evidence="1" type="ORF">JKP88DRAFT_325744</name>
</gene>
<dbReference type="AlphaFoldDB" id="A0A835YQJ6"/>
<organism evidence="1 2">
    <name type="scientific">Tribonema minus</name>
    <dbReference type="NCBI Taxonomy" id="303371"/>
    <lineage>
        <taxon>Eukaryota</taxon>
        <taxon>Sar</taxon>
        <taxon>Stramenopiles</taxon>
        <taxon>Ochrophyta</taxon>
        <taxon>PX clade</taxon>
        <taxon>Xanthophyceae</taxon>
        <taxon>Tribonematales</taxon>
        <taxon>Tribonemataceae</taxon>
        <taxon>Tribonema</taxon>
    </lineage>
</organism>
<name>A0A835YQJ6_9STRA</name>
<protein>
    <submittedName>
        <fullName evidence="1">Uncharacterized protein</fullName>
    </submittedName>
</protein>
<accession>A0A835YQJ6</accession>
<evidence type="ECO:0000313" key="2">
    <source>
        <dbReference type="Proteomes" id="UP000664859"/>
    </source>
</evidence>
<keyword evidence="2" id="KW-1185">Reference proteome</keyword>